<accession>D1VZZ1</accession>
<dbReference type="Pfam" id="PF07751">
    <property type="entry name" value="Abi_2"/>
    <property type="match status" value="1"/>
</dbReference>
<protein>
    <submittedName>
        <fullName evidence="1">Uncharacterized protein</fullName>
    </submittedName>
</protein>
<proteinExistence type="predicted"/>
<reference evidence="1 2" key="1">
    <citation type="submission" date="2009-12" db="EMBL/GenBank/DDBJ databases">
        <title>Genome Sequence of Prevotella timonensis CRIS 5C-B1.</title>
        <authorList>
            <person name="Durkin A.S."/>
            <person name="Madupu R."/>
            <person name="Torralba M."/>
            <person name="Methe B."/>
            <person name="Sutton G."/>
            <person name="Strausberg R.L."/>
            <person name="Nelson K.E."/>
        </authorList>
    </citation>
    <scope>NUCLEOTIDE SEQUENCE [LARGE SCALE GENOMIC DNA]</scope>
    <source>
        <strain evidence="1 2">CRIS 5C-B1</strain>
    </source>
</reference>
<dbReference type="AlphaFoldDB" id="D1VZZ1"/>
<evidence type="ECO:0000313" key="1">
    <source>
        <dbReference type="EMBL" id="EFA97327.1"/>
    </source>
</evidence>
<sequence length="78" mass="9381">MMIHPRLQNFLERLVIFVLFNLRPMEADKTTHQFKPNSRFEDAVALYNFDIELRDLMFKAVQRLEIALRTTYSKFPFG</sequence>
<comment type="caution">
    <text evidence="1">The sequence shown here is derived from an EMBL/GenBank/DDBJ whole genome shotgun (WGS) entry which is preliminary data.</text>
</comment>
<gene>
    <name evidence="1" type="ORF">HMPREF9019_0134</name>
</gene>
<dbReference type="InterPro" id="IPR011664">
    <property type="entry name" value="Abi_system_AbiD/AbiF-like"/>
</dbReference>
<dbReference type="Proteomes" id="UP000004001">
    <property type="component" value="Unassembled WGS sequence"/>
</dbReference>
<dbReference type="EMBL" id="ADEF01000042">
    <property type="protein sequence ID" value="EFA97327.1"/>
    <property type="molecule type" value="Genomic_DNA"/>
</dbReference>
<dbReference type="eggNOG" id="COG4823">
    <property type="taxonomic scope" value="Bacteria"/>
</dbReference>
<name>D1VZZ1_9BACT</name>
<keyword evidence="2" id="KW-1185">Reference proteome</keyword>
<evidence type="ECO:0000313" key="2">
    <source>
        <dbReference type="Proteomes" id="UP000004001"/>
    </source>
</evidence>
<organism evidence="1 2">
    <name type="scientific">Hoylesella timonensis CRIS 5C-B1</name>
    <dbReference type="NCBI Taxonomy" id="679189"/>
    <lineage>
        <taxon>Bacteria</taxon>
        <taxon>Pseudomonadati</taxon>
        <taxon>Bacteroidota</taxon>
        <taxon>Bacteroidia</taxon>
        <taxon>Bacteroidales</taxon>
        <taxon>Prevotellaceae</taxon>
        <taxon>Hoylesella</taxon>
    </lineage>
</organism>